<dbReference type="Gene3D" id="3.100.10.10">
    <property type="match status" value="1"/>
</dbReference>
<dbReference type="Pfam" id="PF00828">
    <property type="entry name" value="Ribosomal_L27A"/>
    <property type="match status" value="1"/>
</dbReference>
<keyword evidence="3 5" id="KW-0687">Ribonucleoprotein</keyword>
<dbReference type="GO" id="GO:0022625">
    <property type="term" value="C:cytosolic large ribosomal subunit"/>
    <property type="evidence" value="ECO:0007669"/>
    <property type="project" value="TreeGrafter"/>
</dbReference>
<evidence type="ECO:0000259" key="6">
    <source>
        <dbReference type="Pfam" id="PF00828"/>
    </source>
</evidence>
<dbReference type="InterPro" id="IPR030878">
    <property type="entry name" value="Ribosomal_uL15"/>
</dbReference>
<dbReference type="Proteomes" id="UP000509448">
    <property type="component" value="Chromosome"/>
</dbReference>
<dbReference type="KEGG" id="ccai:NAS2_0328"/>
<dbReference type="InterPro" id="IPR021131">
    <property type="entry name" value="Ribosomal_uL15/eL18"/>
</dbReference>
<keyword evidence="5" id="KW-0699">rRNA-binding</keyword>
<accession>A0A4V0P1H3</accession>
<dbReference type="GO" id="GO:0006412">
    <property type="term" value="P:translation"/>
    <property type="evidence" value="ECO:0007669"/>
    <property type="project" value="UniProtKB-UniRule"/>
</dbReference>
<dbReference type="EMBL" id="AP018732">
    <property type="protein sequence ID" value="BBE41720.1"/>
    <property type="molecule type" value="Genomic_DNA"/>
</dbReference>
<gene>
    <name evidence="5" type="primary">rpl15</name>
    <name evidence="7" type="ORF">NAS2_0328</name>
</gene>
<protein>
    <recommendedName>
        <fullName evidence="4 5">Large ribosomal subunit protein uL15</fullName>
    </recommendedName>
</protein>
<dbReference type="GO" id="GO:0003735">
    <property type="term" value="F:structural constituent of ribosome"/>
    <property type="evidence" value="ECO:0007669"/>
    <property type="project" value="InterPro"/>
</dbReference>
<keyword evidence="2 5" id="KW-0689">Ribosomal protein</keyword>
<comment type="subunit">
    <text evidence="5">Part of the 50S ribosomal subunit.</text>
</comment>
<keyword evidence="5" id="KW-0694">RNA-binding</keyword>
<dbReference type="PANTHER" id="PTHR11721">
    <property type="entry name" value="60S RIBOSOMAL PROTEIN L27A"/>
    <property type="match status" value="1"/>
</dbReference>
<dbReference type="InterPro" id="IPR036227">
    <property type="entry name" value="Ribosomal_uL15/eL18_sf"/>
</dbReference>
<dbReference type="AlphaFoldDB" id="A0A4V0P1H3"/>
<dbReference type="OrthoDB" id="9418at2157"/>
<comment type="function">
    <text evidence="5">Binds to the 23S rRNA.</text>
</comment>
<dbReference type="PANTHER" id="PTHR11721:SF3">
    <property type="entry name" value="LARGE RIBOSOMAL SUBUNIT PROTEIN UL15"/>
    <property type="match status" value="1"/>
</dbReference>
<dbReference type="GO" id="GO:0019843">
    <property type="term" value="F:rRNA binding"/>
    <property type="evidence" value="ECO:0007669"/>
    <property type="project" value="UniProtKB-UniRule"/>
</dbReference>
<keyword evidence="8" id="KW-1185">Reference proteome</keyword>
<proteinExistence type="inferred from homology"/>
<evidence type="ECO:0000256" key="2">
    <source>
        <dbReference type="ARBA" id="ARBA00022980"/>
    </source>
</evidence>
<feature type="domain" description="Large ribosomal subunit protein uL15/eL18" evidence="6">
    <location>
        <begin position="73"/>
        <end position="142"/>
    </location>
</feature>
<evidence type="ECO:0000313" key="7">
    <source>
        <dbReference type="EMBL" id="BBE41720.1"/>
    </source>
</evidence>
<evidence type="ECO:0000256" key="4">
    <source>
        <dbReference type="ARBA" id="ARBA00035200"/>
    </source>
</evidence>
<name>A0A4V0P1H3_9ARCH</name>
<dbReference type="RefSeq" id="WP_174448029.1">
    <property type="nucleotide sequence ID" value="NZ_AP018732.1"/>
</dbReference>
<evidence type="ECO:0000256" key="1">
    <source>
        <dbReference type="ARBA" id="ARBA00007320"/>
    </source>
</evidence>
<evidence type="ECO:0000256" key="3">
    <source>
        <dbReference type="ARBA" id="ARBA00023274"/>
    </source>
</evidence>
<evidence type="ECO:0000313" key="8">
    <source>
        <dbReference type="Proteomes" id="UP000509448"/>
    </source>
</evidence>
<sequence>MPTRLRKTREKRGTRVVGWGRVGQHRKSGRSGGRGLAGLKRHKKSWMLKYDPEHFGRHGFYRHPVPDVVDRWINVRDLDELYKGQGSHGGTSEGGLPVIDLSALGVEKLLGGGSVRGAYKVIVQRATASAVKKVKEAGGQVEILSKAAES</sequence>
<evidence type="ECO:0000256" key="5">
    <source>
        <dbReference type="HAMAP-Rule" id="MF_01341"/>
    </source>
</evidence>
<dbReference type="GeneID" id="55584146"/>
<dbReference type="SUPFAM" id="SSF52080">
    <property type="entry name" value="Ribosomal proteins L15p and L18e"/>
    <property type="match status" value="1"/>
</dbReference>
<dbReference type="Gene3D" id="4.10.990.10">
    <property type="match status" value="1"/>
</dbReference>
<dbReference type="InterPro" id="IPR027386">
    <property type="entry name" value="Rbsml_uL15_N"/>
</dbReference>
<dbReference type="HAMAP" id="MF_01341">
    <property type="entry name" value="Ribosomal_uL15"/>
    <property type="match status" value="1"/>
</dbReference>
<reference evidence="7 8" key="1">
    <citation type="journal article" date="2019" name="ISME J.">
        <title>Isolation and characterization of a thermophilic sulfur- and iron-reducing thaumarchaeote from a terrestrial acidic hot spring.</title>
        <authorList>
            <person name="Kato S."/>
            <person name="Itoh T."/>
            <person name="Yuki M."/>
            <person name="Nagamori M."/>
            <person name="Ohnishi M."/>
            <person name="Uematsu K."/>
            <person name="Suzuki K."/>
            <person name="Takashina T."/>
            <person name="Ohkuma M."/>
        </authorList>
    </citation>
    <scope>NUCLEOTIDE SEQUENCE [LARGE SCALE GENOMIC DNA]</scope>
    <source>
        <strain evidence="7 8">NAS-02</strain>
    </source>
</reference>
<organism evidence="7 8">
    <name type="scientific">Conexivisphaera calida</name>
    <dbReference type="NCBI Taxonomy" id="1874277"/>
    <lineage>
        <taxon>Archaea</taxon>
        <taxon>Nitrososphaerota</taxon>
        <taxon>Conexivisphaeria</taxon>
        <taxon>Conexivisphaerales</taxon>
        <taxon>Conexivisphaeraceae</taxon>
        <taxon>Conexivisphaera</taxon>
    </lineage>
</organism>
<comment type="similarity">
    <text evidence="1 5">Belongs to the universal ribosomal protein uL15 family.</text>
</comment>